<keyword evidence="1" id="KW-0808">Transferase</keyword>
<dbReference type="GO" id="GO:0000151">
    <property type="term" value="C:ubiquitin ligase complex"/>
    <property type="evidence" value="ECO:0007669"/>
    <property type="project" value="TreeGrafter"/>
</dbReference>
<dbReference type="GO" id="GO:0061630">
    <property type="term" value="F:ubiquitin protein ligase activity"/>
    <property type="evidence" value="ECO:0007669"/>
    <property type="project" value="UniProtKB-UniRule"/>
</dbReference>
<dbReference type="PANTHER" id="PTHR21497:SF39">
    <property type="entry name" value="E3 UBIQUITIN-PROTEIN LIGASE UBR3"/>
    <property type="match status" value="1"/>
</dbReference>
<dbReference type="EC" id="2.3.2.27" evidence="1"/>
<reference evidence="2 3" key="1">
    <citation type="submission" date="2013-12" db="EMBL/GenBank/DDBJ databases">
        <title>Draft genome of the parsitic nematode Ancylostoma duodenale.</title>
        <authorList>
            <person name="Mitreva M."/>
        </authorList>
    </citation>
    <scope>NUCLEOTIDE SEQUENCE [LARGE SCALE GENOMIC DNA]</scope>
    <source>
        <strain evidence="2 3">Zhejiang</strain>
    </source>
</reference>
<proteinExistence type="inferred from homology"/>
<dbReference type="GO" id="GO:0071596">
    <property type="term" value="P:ubiquitin-dependent protein catabolic process via the N-end rule pathway"/>
    <property type="evidence" value="ECO:0007669"/>
    <property type="project" value="UniProtKB-UniRule"/>
</dbReference>
<comment type="pathway">
    <text evidence="1">Protein modification; protein ubiquitination.</text>
</comment>
<dbReference type="InterPro" id="IPR039164">
    <property type="entry name" value="UBR1-like"/>
</dbReference>
<keyword evidence="1" id="KW-0862">Zinc</keyword>
<keyword evidence="3" id="KW-1185">Reference proteome</keyword>
<evidence type="ECO:0000313" key="3">
    <source>
        <dbReference type="Proteomes" id="UP000054047"/>
    </source>
</evidence>
<dbReference type="EMBL" id="KN746216">
    <property type="protein sequence ID" value="KIH51561.1"/>
    <property type="molecule type" value="Genomic_DNA"/>
</dbReference>
<dbReference type="GO" id="GO:0005737">
    <property type="term" value="C:cytoplasm"/>
    <property type="evidence" value="ECO:0007669"/>
    <property type="project" value="TreeGrafter"/>
</dbReference>
<comment type="catalytic activity">
    <reaction evidence="1">
        <text>S-ubiquitinyl-[E2 ubiquitin-conjugating enzyme]-L-cysteine + [acceptor protein]-L-lysine = [E2 ubiquitin-conjugating enzyme]-L-cysteine + N(6)-ubiquitinyl-[acceptor protein]-L-lysine.</text>
        <dbReference type="EC" id="2.3.2.27"/>
    </reaction>
</comment>
<gene>
    <name evidence="2" type="ORF">ANCDUO_18353</name>
</gene>
<protein>
    <recommendedName>
        <fullName evidence="1">E3 ubiquitin-protein ligase</fullName>
        <ecNumber evidence="1">2.3.2.27</ecNumber>
    </recommendedName>
</protein>
<dbReference type="PANTHER" id="PTHR21497">
    <property type="entry name" value="UBIQUITIN LIGASE E3 ALPHA-RELATED"/>
    <property type="match status" value="1"/>
</dbReference>
<organism evidence="2 3">
    <name type="scientific">Ancylostoma duodenale</name>
    <dbReference type="NCBI Taxonomy" id="51022"/>
    <lineage>
        <taxon>Eukaryota</taxon>
        <taxon>Metazoa</taxon>
        <taxon>Ecdysozoa</taxon>
        <taxon>Nematoda</taxon>
        <taxon>Chromadorea</taxon>
        <taxon>Rhabditida</taxon>
        <taxon>Rhabditina</taxon>
        <taxon>Rhabditomorpha</taxon>
        <taxon>Strongyloidea</taxon>
        <taxon>Ancylostomatidae</taxon>
        <taxon>Ancylostomatinae</taxon>
        <taxon>Ancylostoma</taxon>
    </lineage>
</organism>
<comment type="similarity">
    <text evidence="1">Belongs to the E3 ubiquitin-protein ligase UBR1-like family.</text>
</comment>
<keyword evidence="1" id="KW-0863">Zinc-finger</keyword>
<dbReference type="Proteomes" id="UP000054047">
    <property type="component" value="Unassembled WGS sequence"/>
</dbReference>
<comment type="function">
    <text evidence="1">Ubiquitin ligase protein which is a component of the N-end rule pathway. Recognizes and binds to proteins bearing specific N-terminal residues that are destabilizing according to the N-end rule, leading to their ubiquitination and subsequent degradation.</text>
</comment>
<dbReference type="AlphaFoldDB" id="A0A0C2G394"/>
<accession>A0A0C2G394</accession>
<dbReference type="GO" id="GO:0016567">
    <property type="term" value="P:protein ubiquitination"/>
    <property type="evidence" value="ECO:0007669"/>
    <property type="project" value="UniProtKB-UniRule"/>
</dbReference>
<dbReference type="GO" id="GO:0008270">
    <property type="term" value="F:zinc ion binding"/>
    <property type="evidence" value="ECO:0007669"/>
    <property type="project" value="UniProtKB-UniRule"/>
</dbReference>
<keyword evidence="1" id="KW-0833">Ubl conjugation pathway</keyword>
<keyword evidence="1" id="KW-0479">Metal-binding</keyword>
<dbReference type="OrthoDB" id="15304at2759"/>
<sequence>MELFRRHVEDFRNDEGLLRRILLHPLKIQVARAEYYAGMWVRNGNQLRVQAIIYAQPHINASFQTPDLDLIRFVWVCS</sequence>
<name>A0A0C2G394_9BILA</name>
<evidence type="ECO:0000313" key="2">
    <source>
        <dbReference type="EMBL" id="KIH51561.1"/>
    </source>
</evidence>
<evidence type="ECO:0000256" key="1">
    <source>
        <dbReference type="RuleBase" id="RU366018"/>
    </source>
</evidence>